<dbReference type="GO" id="GO:0001682">
    <property type="term" value="P:tRNA 5'-leader removal"/>
    <property type="evidence" value="ECO:0007669"/>
    <property type="project" value="UniProtKB-UniRule"/>
</dbReference>
<evidence type="ECO:0000313" key="10">
    <source>
        <dbReference type="Proteomes" id="UP001149411"/>
    </source>
</evidence>
<dbReference type="Pfam" id="PF04032">
    <property type="entry name" value="Rpr2"/>
    <property type="match status" value="1"/>
</dbReference>
<comment type="function">
    <text evidence="8">Part of ribonuclease P, a protein complex that generates mature tRNA molecules by cleaving their 5'-ends.</text>
</comment>
<evidence type="ECO:0000256" key="4">
    <source>
        <dbReference type="ARBA" id="ARBA00022723"/>
    </source>
</evidence>
<dbReference type="RefSeq" id="WP_266088663.1">
    <property type="nucleotide sequence ID" value="NZ_RKLV01000014.1"/>
</dbReference>
<evidence type="ECO:0000256" key="3">
    <source>
        <dbReference type="ARBA" id="ARBA00022722"/>
    </source>
</evidence>
<dbReference type="AlphaFoldDB" id="A0A9Q4C513"/>
<dbReference type="EMBL" id="RKLV01000014">
    <property type="protein sequence ID" value="MCX2819945.1"/>
    <property type="molecule type" value="Genomic_DNA"/>
</dbReference>
<dbReference type="HAMAP" id="MF_00757">
    <property type="entry name" value="RNase_P_4"/>
    <property type="match status" value="1"/>
</dbReference>
<dbReference type="InterPro" id="IPR016432">
    <property type="entry name" value="RNP4"/>
</dbReference>
<evidence type="ECO:0000313" key="9">
    <source>
        <dbReference type="EMBL" id="MCX2819945.1"/>
    </source>
</evidence>
<keyword evidence="7 8" id="KW-0862">Zinc</keyword>
<keyword evidence="10" id="KW-1185">Reference proteome</keyword>
<evidence type="ECO:0000256" key="6">
    <source>
        <dbReference type="ARBA" id="ARBA00022801"/>
    </source>
</evidence>
<keyword evidence="4 8" id="KW-0479">Metal-binding</keyword>
<comment type="similarity">
    <text evidence="8">Belongs to the eukaryotic/archaeal RNase P protein component 4 family.</text>
</comment>
<dbReference type="PANTHER" id="PTHR14742:SF0">
    <property type="entry name" value="RIBONUCLEASE P PROTEIN SUBUNIT P21"/>
    <property type="match status" value="1"/>
</dbReference>
<accession>A0A9Q4C513</accession>
<name>A0A9Q4C513_9EURY</name>
<protein>
    <recommendedName>
        <fullName evidence="8">Ribonuclease P protein component 4</fullName>
        <shortName evidence="8">RNase P component 4</shortName>
        <ecNumber evidence="8">3.1.26.5</ecNumber>
    </recommendedName>
    <alternativeName>
        <fullName evidence="8">Rpp21</fullName>
    </alternativeName>
</protein>
<proteinExistence type="inferred from homology"/>
<dbReference type="EC" id="3.1.26.5" evidence="8"/>
<feature type="binding site" evidence="8">
    <location>
        <position position="53"/>
    </location>
    <ligand>
        <name>Zn(2+)</name>
        <dbReference type="ChEBI" id="CHEBI:29105"/>
    </ligand>
</feature>
<reference evidence="9" key="1">
    <citation type="submission" date="2022-09" db="EMBL/GenBank/DDBJ databases">
        <title>Haloadaptaus new haloarchaeum isolated from saline soil.</title>
        <authorList>
            <person name="Duran-Viseras A."/>
            <person name="Sanchez-Porro C."/>
            <person name="Ventosa A."/>
        </authorList>
    </citation>
    <scope>NUCLEOTIDE SEQUENCE</scope>
    <source>
        <strain evidence="9">F3-133</strain>
    </source>
</reference>
<evidence type="ECO:0000256" key="8">
    <source>
        <dbReference type="HAMAP-Rule" id="MF_00757"/>
    </source>
</evidence>
<dbReference type="GO" id="GO:0030677">
    <property type="term" value="C:ribonuclease P complex"/>
    <property type="evidence" value="ECO:0007669"/>
    <property type="project" value="UniProtKB-UniRule"/>
</dbReference>
<dbReference type="GO" id="GO:0005737">
    <property type="term" value="C:cytoplasm"/>
    <property type="evidence" value="ECO:0007669"/>
    <property type="project" value="UniProtKB-SubCell"/>
</dbReference>
<keyword evidence="2 8" id="KW-0819">tRNA processing</keyword>
<evidence type="ECO:0000256" key="7">
    <source>
        <dbReference type="ARBA" id="ARBA00022833"/>
    </source>
</evidence>
<dbReference type="Gene3D" id="1.20.5.420">
    <property type="entry name" value="Immunoglobulin FC, subunit C"/>
    <property type="match status" value="1"/>
</dbReference>
<comment type="subunit">
    <text evidence="8">Consists of a catalytic RNA component and at least 4-5 protein subunits.</text>
</comment>
<comment type="subcellular location">
    <subcellularLocation>
        <location evidence="8">Cytoplasm</location>
    </subcellularLocation>
</comment>
<feature type="binding site" evidence="8">
    <location>
        <position position="81"/>
    </location>
    <ligand>
        <name>Zn(2+)</name>
        <dbReference type="ChEBI" id="CHEBI:29105"/>
    </ligand>
</feature>
<dbReference type="GO" id="GO:0008270">
    <property type="term" value="F:zinc ion binding"/>
    <property type="evidence" value="ECO:0007669"/>
    <property type="project" value="UniProtKB-UniRule"/>
</dbReference>
<comment type="cofactor">
    <cofactor evidence="8">
        <name>Zn(2+)</name>
        <dbReference type="ChEBI" id="CHEBI:29105"/>
    </cofactor>
    <text evidence="8">Binds 1 zinc ion per subunit.</text>
</comment>
<sequence length="93" mass="10694">MSLARERIERLFELADEVHGDDPERATRYVERAREISTSERVRIPSHLKRRFCGSCGAHLVPGDNARVRLRPQDEHVVVRCLDCGATERYGYG</sequence>
<evidence type="ECO:0000256" key="2">
    <source>
        <dbReference type="ARBA" id="ARBA00022694"/>
    </source>
</evidence>
<organism evidence="9 10">
    <name type="scientific">Halorutilus salinus</name>
    <dbReference type="NCBI Taxonomy" id="2487751"/>
    <lineage>
        <taxon>Archaea</taxon>
        <taxon>Methanobacteriati</taxon>
        <taxon>Methanobacteriota</taxon>
        <taxon>Stenosarchaea group</taxon>
        <taxon>Halobacteria</taxon>
        <taxon>Halorutilales</taxon>
        <taxon>Halorutilaceae</taxon>
        <taxon>Halorutilus</taxon>
    </lineage>
</organism>
<evidence type="ECO:0000256" key="1">
    <source>
        <dbReference type="ARBA" id="ARBA00022490"/>
    </source>
</evidence>
<dbReference type="Proteomes" id="UP001149411">
    <property type="component" value="Unassembled WGS sequence"/>
</dbReference>
<gene>
    <name evidence="8" type="primary">rnp4</name>
    <name evidence="9" type="ORF">EGH25_11345</name>
</gene>
<keyword evidence="6 8" id="KW-0378">Hydrolase</keyword>
<comment type="catalytic activity">
    <reaction evidence="8">
        <text>Endonucleolytic cleavage of RNA, removing 5'-extranucleotides from tRNA precursor.</text>
        <dbReference type="EC" id="3.1.26.5"/>
    </reaction>
</comment>
<keyword evidence="3 8" id="KW-0540">Nuclease</keyword>
<comment type="caution">
    <text evidence="9">The sequence shown here is derived from an EMBL/GenBank/DDBJ whole genome shotgun (WGS) entry which is preliminary data.</text>
</comment>
<evidence type="ECO:0000256" key="5">
    <source>
        <dbReference type="ARBA" id="ARBA00022759"/>
    </source>
</evidence>
<keyword evidence="1 8" id="KW-0963">Cytoplasm</keyword>
<feature type="binding site" evidence="8">
    <location>
        <position position="56"/>
    </location>
    <ligand>
        <name>Zn(2+)</name>
        <dbReference type="ChEBI" id="CHEBI:29105"/>
    </ligand>
</feature>
<keyword evidence="5 8" id="KW-0255">Endonuclease</keyword>
<dbReference type="PANTHER" id="PTHR14742">
    <property type="entry name" value="RIBONUCLEASE P SUBUNIT P21"/>
    <property type="match status" value="1"/>
</dbReference>
<dbReference type="Gene3D" id="6.20.50.20">
    <property type="match status" value="1"/>
</dbReference>
<feature type="binding site" evidence="8">
    <location>
        <position position="84"/>
    </location>
    <ligand>
        <name>Zn(2+)</name>
        <dbReference type="ChEBI" id="CHEBI:29105"/>
    </ligand>
</feature>
<dbReference type="PIRSF" id="PIRSF004878">
    <property type="entry name" value="RNase_P_4"/>
    <property type="match status" value="1"/>
</dbReference>
<dbReference type="GO" id="GO:0004526">
    <property type="term" value="F:ribonuclease P activity"/>
    <property type="evidence" value="ECO:0007669"/>
    <property type="project" value="UniProtKB-UniRule"/>
</dbReference>
<dbReference type="InterPro" id="IPR007175">
    <property type="entry name" value="Rpr2/Snm1/Rpp21"/>
</dbReference>